<evidence type="ECO:0000313" key="5">
    <source>
        <dbReference type="EMBL" id="JAP78349.1"/>
    </source>
</evidence>
<dbReference type="Pfam" id="PF23748">
    <property type="entry name" value="Beta-prop_LRRK2"/>
    <property type="match status" value="1"/>
</dbReference>
<dbReference type="SMART" id="SM00164">
    <property type="entry name" value="TBC"/>
    <property type="match status" value="1"/>
</dbReference>
<dbReference type="Pfam" id="PF00169">
    <property type="entry name" value="PH"/>
    <property type="match status" value="1"/>
</dbReference>
<dbReference type="PANTHER" id="PTHR47219:SF20">
    <property type="entry name" value="TBC1 DOMAIN FAMILY MEMBER 2B"/>
    <property type="match status" value="1"/>
</dbReference>
<feature type="compositionally biased region" description="Polar residues" evidence="2">
    <location>
        <begin position="1285"/>
        <end position="1296"/>
    </location>
</feature>
<dbReference type="Gene3D" id="2.30.29.30">
    <property type="entry name" value="Pleckstrin-homology domain (PH domain)/Phosphotyrosine-binding domain (PTB)"/>
    <property type="match status" value="1"/>
</dbReference>
<dbReference type="Pfam" id="PF00566">
    <property type="entry name" value="RabGAP-TBC"/>
    <property type="match status" value="1"/>
</dbReference>
<evidence type="ECO:0000256" key="1">
    <source>
        <dbReference type="SAM" id="Coils"/>
    </source>
</evidence>
<dbReference type="InterPro" id="IPR050302">
    <property type="entry name" value="Rab_GAP_TBC_domain"/>
</dbReference>
<dbReference type="PROSITE" id="PS50086">
    <property type="entry name" value="TBC_RABGAP"/>
    <property type="match status" value="1"/>
</dbReference>
<reference evidence="5" key="1">
    <citation type="journal article" date="2016" name="Ticks Tick Borne Dis.">
        <title>De novo assembly and annotation of the salivary gland transcriptome of Rhipicephalus appendiculatus male and female ticks during blood feeding.</title>
        <authorList>
            <person name="de Castro M.H."/>
            <person name="de Klerk D."/>
            <person name="Pienaar R."/>
            <person name="Latif A.A."/>
            <person name="Rees D.J."/>
            <person name="Mans B.J."/>
        </authorList>
    </citation>
    <scope>NUCLEOTIDE SEQUENCE</scope>
    <source>
        <tissue evidence="5">Salivary glands</tissue>
    </source>
</reference>
<accession>A0A131YGI1</accession>
<feature type="compositionally biased region" description="Low complexity" evidence="2">
    <location>
        <begin position="358"/>
        <end position="367"/>
    </location>
</feature>
<dbReference type="SUPFAM" id="SSF50729">
    <property type="entry name" value="PH domain-like"/>
    <property type="match status" value="1"/>
</dbReference>
<feature type="domain" description="Rab-GAP TBC" evidence="4">
    <location>
        <begin position="625"/>
        <end position="821"/>
    </location>
</feature>
<dbReference type="SUPFAM" id="SSF47923">
    <property type="entry name" value="Ypt/Rab-GAP domain of gyp1p"/>
    <property type="match status" value="2"/>
</dbReference>
<protein>
    <submittedName>
        <fullName evidence="5">Ypt/rab gtpase activating protein</fullName>
    </submittedName>
</protein>
<dbReference type="InterPro" id="IPR000195">
    <property type="entry name" value="Rab-GAP-TBC_dom"/>
</dbReference>
<dbReference type="InterPro" id="IPR035969">
    <property type="entry name" value="Rab-GAP_TBC_sf"/>
</dbReference>
<keyword evidence="1" id="KW-0175">Coiled coil</keyword>
<feature type="compositionally biased region" description="Polar residues" evidence="2">
    <location>
        <begin position="1583"/>
        <end position="1593"/>
    </location>
</feature>
<feature type="region of interest" description="Disordered" evidence="2">
    <location>
        <begin position="1285"/>
        <end position="1318"/>
    </location>
</feature>
<feature type="coiled-coil region" evidence="1">
    <location>
        <begin position="458"/>
        <end position="506"/>
    </location>
</feature>
<dbReference type="InterPro" id="IPR011047">
    <property type="entry name" value="Quinoprotein_ADH-like_sf"/>
</dbReference>
<dbReference type="Gene3D" id="1.10.8.270">
    <property type="entry name" value="putative rabgap domain of human tbc1 domain family member 14 like domains"/>
    <property type="match status" value="1"/>
</dbReference>
<dbReference type="InterPro" id="IPR056602">
    <property type="entry name" value="Beta-prop_LRRK2"/>
</dbReference>
<dbReference type="PANTHER" id="PTHR47219">
    <property type="entry name" value="RAB GTPASE-ACTIVATING PROTEIN 1-LIKE"/>
    <property type="match status" value="1"/>
</dbReference>
<dbReference type="Gene3D" id="1.10.472.80">
    <property type="entry name" value="Ypt/Rab-GAP domain of gyp1p, domain 3"/>
    <property type="match status" value="1"/>
</dbReference>
<feature type="compositionally biased region" description="Polar residues" evidence="2">
    <location>
        <begin position="1243"/>
        <end position="1253"/>
    </location>
</feature>
<dbReference type="FunFam" id="1.10.8.270:FF:000026">
    <property type="entry name" value="TBC (Tre-2/Bub2/Cdc16) domain family"/>
    <property type="match status" value="1"/>
</dbReference>
<organism evidence="5">
    <name type="scientific">Rhipicephalus appendiculatus</name>
    <name type="common">Brown ear tick</name>
    <dbReference type="NCBI Taxonomy" id="34631"/>
    <lineage>
        <taxon>Eukaryota</taxon>
        <taxon>Metazoa</taxon>
        <taxon>Ecdysozoa</taxon>
        <taxon>Arthropoda</taxon>
        <taxon>Chelicerata</taxon>
        <taxon>Arachnida</taxon>
        <taxon>Acari</taxon>
        <taxon>Parasitiformes</taxon>
        <taxon>Ixodida</taxon>
        <taxon>Ixodoidea</taxon>
        <taxon>Ixodidae</taxon>
        <taxon>Rhipicephalinae</taxon>
        <taxon>Rhipicephalus</taxon>
        <taxon>Rhipicephalus</taxon>
    </lineage>
</organism>
<dbReference type="InterPro" id="IPR001849">
    <property type="entry name" value="PH_domain"/>
</dbReference>
<dbReference type="GO" id="GO:0031267">
    <property type="term" value="F:small GTPase binding"/>
    <property type="evidence" value="ECO:0007669"/>
    <property type="project" value="TreeGrafter"/>
</dbReference>
<feature type="region of interest" description="Disordered" evidence="2">
    <location>
        <begin position="1550"/>
        <end position="1593"/>
    </location>
</feature>
<feature type="compositionally biased region" description="Low complexity" evidence="2">
    <location>
        <begin position="1564"/>
        <end position="1575"/>
    </location>
</feature>
<feature type="region of interest" description="Disordered" evidence="2">
    <location>
        <begin position="1220"/>
        <end position="1253"/>
    </location>
</feature>
<dbReference type="SUPFAM" id="SSF50998">
    <property type="entry name" value="Quinoprotein alcohol dehydrogenase-like"/>
    <property type="match status" value="1"/>
</dbReference>
<feature type="compositionally biased region" description="Basic residues" evidence="2">
    <location>
        <begin position="292"/>
        <end position="301"/>
    </location>
</feature>
<dbReference type="EMBL" id="GEDV01010208">
    <property type="protein sequence ID" value="JAP78349.1"/>
    <property type="molecule type" value="Transcribed_RNA"/>
</dbReference>
<dbReference type="PROSITE" id="PS50003">
    <property type="entry name" value="PH_DOMAIN"/>
    <property type="match status" value="1"/>
</dbReference>
<evidence type="ECO:0000256" key="2">
    <source>
        <dbReference type="SAM" id="MobiDB-lite"/>
    </source>
</evidence>
<feature type="region of interest" description="Disordered" evidence="2">
    <location>
        <begin position="343"/>
        <end position="367"/>
    </location>
</feature>
<proteinExistence type="predicted"/>
<dbReference type="GO" id="GO:0005096">
    <property type="term" value="F:GTPase activator activity"/>
    <property type="evidence" value="ECO:0007669"/>
    <property type="project" value="TreeGrafter"/>
</dbReference>
<evidence type="ECO:0000259" key="4">
    <source>
        <dbReference type="PROSITE" id="PS50086"/>
    </source>
</evidence>
<feature type="compositionally biased region" description="Basic and acidic residues" evidence="2">
    <location>
        <begin position="1225"/>
        <end position="1240"/>
    </location>
</feature>
<feature type="domain" description="PH" evidence="3">
    <location>
        <begin position="18"/>
        <end position="120"/>
    </location>
</feature>
<feature type="compositionally biased region" description="Basic and acidic residues" evidence="2">
    <location>
        <begin position="345"/>
        <end position="355"/>
    </location>
</feature>
<name>A0A131YGI1_RHIAP</name>
<dbReference type="Gene3D" id="1.10.10.2750">
    <property type="match status" value="1"/>
</dbReference>
<dbReference type="SMART" id="SM00233">
    <property type="entry name" value="PH"/>
    <property type="match status" value="1"/>
</dbReference>
<sequence length="1754" mass="195484">MSAHAMTAACAGSNGSNVGPLSGYLVQRPGGALARLKGRRKRWYVFDQRSCSLHSYKNDLDAASRKPPLFSIDLRNAAISFLVDEENCFVIHSGAKEYVFVAGNHESMMAWVMALQANRDLCREQEPVDSVQMDEDDIAKRKISLPAGVRINESVTPRYCDENQGTVGHAVTPHQEQCDRRLSLQHWKAKAWPTAPFSLVNHQQTIEDNCSSHPVTAMCATLEENTAEMGNTDSVIQPLSQSMVPLLSTSSSECVSAVPGPIQCCVQHRKDSGTVISPLRCREANGGRNHYRRAPLRRVSHHGSTSDCESDSDAVDRSGAGRDCGGFSAAMWERIRFLRMASSESTKDSNRHQERAGSLSGNSVSSDSAIGHGDSVLSLRLHELEAELMATKCELAKALNRETSQKNTLIEQDNLIAELQHRLHCFEANGDDSRPSSRGNSTNVQRMNDKCCMLQSHNRFLNEEVQNLSRLLQQQQCHAITYQNCLQDQEKEIDQLKRDYVFLMQSAIRMRSMEGPEVMEVYFYGGQRHAARVLQLLREARMSNPGLPTYDSQSKVLQHTDALGFRHHYTEESLALHYICRQLHLHYQERLPSAAHHLWRWRQYLLLCGDNLISTKELKSLVRQGVPAAFRSQVWKALYTCRVADIMEDKGKNYYSNLCCQASESEVVSQNKRQISLDLLRTLPNNVRFSSPDADGIRKLQEVLQAICLHNPSLGYCQGMNFLVGMCLLFMEPEDAFWCLVGITERYFTAHYFDHSLVGAQADQEVLKTLLRDKLPRLHRHLAQLDIELCTVTLNWFLAIFFDSVPFETLLRIWDCFLLEGPKVLFRFSLAILKMHEEVLLTKQDTVSIMRQLKAIARLCYDVDMLIKVAFEDLEPFPRRQDIAAKQACFQKILREQSKKRELEKHSVLSRDNTVATDGSCYGDNALIIECAAACDSETIWVCHASSNLTRLSRVNCEDSVMYRLKIEIEARVICMHALGNDVMLLGTLSHFVHAYSTRTREMKWEAQLNESVLSLCSYEEDDQCQVFAGLADGTMAVIENFSVHVDKPDVLYIHIGSSPVTCLKLVDKRLWCATGNRIIILSARTLDTVDQFQVSPSSLDYISLLQPCSAEDPATDHCVWLALRGSSVLQLWDAQALTCKMLYDVRDDRYPRSPRQQEEDNELNPARVTALLSLPGSVLVGTAQGFLIIYHLLPRCLAASDCRTDSSTEVASVAKFVPAPSPTIDDRTAGQEPEAKARNDSGYATSTHKNATKSAGATLTAYKSDDGVNDTSGSQHSFRTVISKSTSCLSSSPRNTSEEESSPTSKRRSATKLNGVKEVDDAALEEVTVEATEGKLSDLRDKQTTRDSRSSKYNSCVTSTAFAKEIESSVESHLNGGDVKKRNESLVEGQLCLESSPGRKICRRIMDPSEISICPVTEVCKEDSRKWSLRTADSCVSMIELAAPLRKQSSWSSTNTTLNHMLKRHNASVDCLPAWLSRDTLSSSLTSDSYDFDDFFVQYADDGIPSLAGQDSQVIPASACFASEEAQRLLERLTVPTVYLTMGSQEERSSTGSFWTENDDGAETSTTHEATTSEWPEGPSYDGNQPSSDLGSNISFSSMDPQYAYEMLVQERIKISDKAIRCLVELRRKGGSIVISGAGCYGDDESVLKWTEEGEEKLWTNDPVIEVCPYTNTIKPSPYTRSRLPRKVSVAHTNGQARTVDGGAVGMANGPCGGGLMQRGRSRPLLEAPKATSSMGARLARMQSMFVKSIEKS</sequence>
<evidence type="ECO:0000259" key="3">
    <source>
        <dbReference type="PROSITE" id="PS50003"/>
    </source>
</evidence>
<feature type="region of interest" description="Disordered" evidence="2">
    <location>
        <begin position="292"/>
        <end position="320"/>
    </location>
</feature>
<dbReference type="InterPro" id="IPR011993">
    <property type="entry name" value="PH-like_dom_sf"/>
</dbReference>